<sequence length="388" mass="43083">MKILNRYLFLQVAAAVVLSLGLFIFVLVTGNVLRQVIGELANGRLSMPTVVELVGLISVSVIPYAMPLGMLTGVLIVLGRISANNEIVAMKSAGMNLWRIVSPIFLVALIGVALSGYINCFWAPRAANQYKTMLKSTFRESPTRLIVPKALFREFPGFSIYADGRAGDALTNFWLWELDEHGVPVRFTHAEEAKIRFAEAQSAFEDDFLKITLKNATTEERSRSDPAAVKDFAIRFSSIGEAPISVSLGQILGDGTLPKERRKLRWFTIDELMQLREEGWRADPATDPPEKVAADRIAVQLQIQNYLTSAVSVFSLAILGIPLGIRVSRSETFVNIGIALALALMFYLLMTFVSWIEDPAWRPDILIWLPNVLYQAVGFALLYRAAKT</sequence>
<reference evidence="7" key="2">
    <citation type="journal article" date="2021" name="PeerJ">
        <title>Extensive microbial diversity within the chicken gut microbiome revealed by metagenomics and culture.</title>
        <authorList>
            <person name="Gilroy R."/>
            <person name="Ravi A."/>
            <person name="Getino M."/>
            <person name="Pursley I."/>
            <person name="Horton D.L."/>
            <person name="Alikhan N.F."/>
            <person name="Baker D."/>
            <person name="Gharbi K."/>
            <person name="Hall N."/>
            <person name="Watson M."/>
            <person name="Adriaenssens E.M."/>
            <person name="Foster-Nyarko E."/>
            <person name="Jarju S."/>
            <person name="Secka A."/>
            <person name="Antonio M."/>
            <person name="Oren A."/>
            <person name="Chaudhuri R.R."/>
            <person name="La Ragione R."/>
            <person name="Hildebrand F."/>
            <person name="Pallen M.J."/>
        </authorList>
    </citation>
    <scope>NUCLEOTIDE SEQUENCE</scope>
    <source>
        <strain evidence="7">10669</strain>
    </source>
</reference>
<evidence type="ECO:0000256" key="6">
    <source>
        <dbReference type="SAM" id="Phobius"/>
    </source>
</evidence>
<dbReference type="InterPro" id="IPR005495">
    <property type="entry name" value="LptG/LptF_permease"/>
</dbReference>
<protein>
    <submittedName>
        <fullName evidence="7">LptF/LptG family permease</fullName>
    </submittedName>
</protein>
<dbReference type="GO" id="GO:0043190">
    <property type="term" value="C:ATP-binding cassette (ABC) transporter complex"/>
    <property type="evidence" value="ECO:0007669"/>
    <property type="project" value="TreeGrafter"/>
</dbReference>
<feature type="transmembrane region" description="Helical" evidence="6">
    <location>
        <begin position="53"/>
        <end position="79"/>
    </location>
</feature>
<proteinExistence type="predicted"/>
<dbReference type="GO" id="GO:0015920">
    <property type="term" value="P:lipopolysaccharide transport"/>
    <property type="evidence" value="ECO:0007669"/>
    <property type="project" value="TreeGrafter"/>
</dbReference>
<evidence type="ECO:0000313" key="8">
    <source>
        <dbReference type="Proteomes" id="UP000886812"/>
    </source>
</evidence>
<feature type="transmembrane region" description="Helical" evidence="6">
    <location>
        <begin position="100"/>
        <end position="118"/>
    </location>
</feature>
<evidence type="ECO:0000256" key="4">
    <source>
        <dbReference type="ARBA" id="ARBA00022989"/>
    </source>
</evidence>
<keyword evidence="3 6" id="KW-0812">Transmembrane</keyword>
<evidence type="ECO:0000256" key="2">
    <source>
        <dbReference type="ARBA" id="ARBA00022475"/>
    </source>
</evidence>
<feature type="transmembrane region" description="Helical" evidence="6">
    <location>
        <begin position="7"/>
        <end position="33"/>
    </location>
</feature>
<gene>
    <name evidence="7" type="ORF">IAC75_02015</name>
</gene>
<keyword evidence="5 6" id="KW-0472">Membrane</keyword>
<evidence type="ECO:0000256" key="3">
    <source>
        <dbReference type="ARBA" id="ARBA00022692"/>
    </source>
</evidence>
<comment type="subcellular location">
    <subcellularLocation>
        <location evidence="1">Cell membrane</location>
        <topology evidence="1">Multi-pass membrane protein</topology>
    </subcellularLocation>
</comment>
<evidence type="ECO:0000256" key="1">
    <source>
        <dbReference type="ARBA" id="ARBA00004651"/>
    </source>
</evidence>
<feature type="transmembrane region" description="Helical" evidence="6">
    <location>
        <begin position="365"/>
        <end position="383"/>
    </location>
</feature>
<dbReference type="EMBL" id="DVOG01000054">
    <property type="protein sequence ID" value="HIV03907.1"/>
    <property type="molecule type" value="Genomic_DNA"/>
</dbReference>
<keyword evidence="2" id="KW-1003">Cell membrane</keyword>
<keyword evidence="4 6" id="KW-1133">Transmembrane helix</keyword>
<reference evidence="7" key="1">
    <citation type="submission" date="2020-10" db="EMBL/GenBank/DDBJ databases">
        <authorList>
            <person name="Gilroy R."/>
        </authorList>
    </citation>
    <scope>NUCLEOTIDE SEQUENCE</scope>
    <source>
        <strain evidence="7">10669</strain>
    </source>
</reference>
<feature type="transmembrane region" description="Helical" evidence="6">
    <location>
        <begin position="332"/>
        <end position="353"/>
    </location>
</feature>
<dbReference type="AlphaFoldDB" id="A0A9D1NJZ0"/>
<organism evidence="7 8">
    <name type="scientific">Candidatus Spyradosoma merdigallinarum</name>
    <dbReference type="NCBI Taxonomy" id="2840950"/>
    <lineage>
        <taxon>Bacteria</taxon>
        <taxon>Pseudomonadati</taxon>
        <taxon>Verrucomicrobiota</taxon>
        <taxon>Opitutia</taxon>
        <taxon>Opitutia incertae sedis</taxon>
        <taxon>Candidatus Spyradosoma</taxon>
    </lineage>
</organism>
<name>A0A9D1NJZ0_9BACT</name>
<evidence type="ECO:0000256" key="5">
    <source>
        <dbReference type="ARBA" id="ARBA00023136"/>
    </source>
</evidence>
<feature type="transmembrane region" description="Helical" evidence="6">
    <location>
        <begin position="306"/>
        <end position="325"/>
    </location>
</feature>
<comment type="caution">
    <text evidence="7">The sequence shown here is derived from an EMBL/GenBank/DDBJ whole genome shotgun (WGS) entry which is preliminary data.</text>
</comment>
<dbReference type="PANTHER" id="PTHR33529:SF2">
    <property type="entry name" value="LIPOPOLYSACCHARIDE EXPORT SYSTEM PERMEASE PROTEIN LPTG"/>
    <property type="match status" value="1"/>
</dbReference>
<dbReference type="PANTHER" id="PTHR33529">
    <property type="entry name" value="SLR0882 PROTEIN-RELATED"/>
    <property type="match status" value="1"/>
</dbReference>
<accession>A0A9D1NJZ0</accession>
<dbReference type="Proteomes" id="UP000886812">
    <property type="component" value="Unassembled WGS sequence"/>
</dbReference>
<dbReference type="Pfam" id="PF03739">
    <property type="entry name" value="LptF_LptG"/>
    <property type="match status" value="1"/>
</dbReference>
<evidence type="ECO:0000313" key="7">
    <source>
        <dbReference type="EMBL" id="HIV03907.1"/>
    </source>
</evidence>